<dbReference type="EMBL" id="LR797515">
    <property type="protein sequence ID" value="CAB4222127.1"/>
    <property type="molecule type" value="Genomic_DNA"/>
</dbReference>
<evidence type="ECO:0000313" key="3">
    <source>
        <dbReference type="EMBL" id="CAB4222127.1"/>
    </source>
</evidence>
<sequence>MTITPQDFEHLFDAAMEWDVATWTDQEFRFDFDNQPDTGFIYWVEEYPNLILCREFLAERGFTYTSSFDEATEQWAFISDYDFHAARVSA</sequence>
<name>A0A6J5RQK4_9CAUD</name>
<dbReference type="EMBL" id="LR797202">
    <property type="protein sequence ID" value="CAB4194094.1"/>
    <property type="molecule type" value="Genomic_DNA"/>
</dbReference>
<reference evidence="2" key="1">
    <citation type="submission" date="2020-05" db="EMBL/GenBank/DDBJ databases">
        <authorList>
            <person name="Chiriac C."/>
            <person name="Salcher M."/>
            <person name="Ghai R."/>
            <person name="Kavagutti S V."/>
        </authorList>
    </citation>
    <scope>NUCLEOTIDE SEQUENCE</scope>
</reference>
<dbReference type="EMBL" id="LR796922">
    <property type="protein sequence ID" value="CAB4173748.1"/>
    <property type="molecule type" value="Genomic_DNA"/>
</dbReference>
<accession>A0A6J5RQK4</accession>
<evidence type="ECO:0000313" key="2">
    <source>
        <dbReference type="EMBL" id="CAB4194094.1"/>
    </source>
</evidence>
<protein>
    <submittedName>
        <fullName evidence="2">Uncharacterized protein</fullName>
    </submittedName>
</protein>
<organism evidence="2">
    <name type="scientific">uncultured Caudovirales phage</name>
    <dbReference type="NCBI Taxonomy" id="2100421"/>
    <lineage>
        <taxon>Viruses</taxon>
        <taxon>Duplodnaviria</taxon>
        <taxon>Heunggongvirae</taxon>
        <taxon>Uroviricota</taxon>
        <taxon>Caudoviricetes</taxon>
        <taxon>Peduoviridae</taxon>
        <taxon>Maltschvirus</taxon>
        <taxon>Maltschvirus maltsch</taxon>
    </lineage>
</organism>
<gene>
    <name evidence="2" type="ORF">UFOVP1256_27</name>
    <name evidence="3" type="ORF">UFOVP1643_18</name>
    <name evidence="1" type="ORF">UFOVP974_8</name>
</gene>
<proteinExistence type="predicted"/>
<evidence type="ECO:0000313" key="1">
    <source>
        <dbReference type="EMBL" id="CAB4173748.1"/>
    </source>
</evidence>